<comment type="caution">
    <text evidence="1">The sequence shown here is derived from an EMBL/GenBank/DDBJ whole genome shotgun (WGS) entry which is preliminary data.</text>
</comment>
<proteinExistence type="predicted"/>
<dbReference type="AlphaFoldDB" id="A0AAD5YM08"/>
<dbReference type="Proteomes" id="UP001212997">
    <property type="component" value="Unassembled WGS sequence"/>
</dbReference>
<organism evidence="1 2">
    <name type="scientific">Meripilus lineatus</name>
    <dbReference type="NCBI Taxonomy" id="2056292"/>
    <lineage>
        <taxon>Eukaryota</taxon>
        <taxon>Fungi</taxon>
        <taxon>Dikarya</taxon>
        <taxon>Basidiomycota</taxon>
        <taxon>Agaricomycotina</taxon>
        <taxon>Agaricomycetes</taxon>
        <taxon>Polyporales</taxon>
        <taxon>Meripilaceae</taxon>
        <taxon>Meripilus</taxon>
    </lineage>
</organism>
<accession>A0AAD5YM08</accession>
<reference evidence="1" key="1">
    <citation type="submission" date="2022-07" db="EMBL/GenBank/DDBJ databases">
        <title>Genome Sequence of Physisporinus lineatus.</title>
        <authorList>
            <person name="Buettner E."/>
        </authorList>
    </citation>
    <scope>NUCLEOTIDE SEQUENCE</scope>
    <source>
        <strain evidence="1">VT162</strain>
    </source>
</reference>
<gene>
    <name evidence="1" type="ORF">NLI96_g2333</name>
</gene>
<protein>
    <submittedName>
        <fullName evidence="1">Uncharacterized protein</fullName>
    </submittedName>
</protein>
<name>A0AAD5YM08_9APHY</name>
<evidence type="ECO:0000313" key="1">
    <source>
        <dbReference type="EMBL" id="KAJ3489187.1"/>
    </source>
</evidence>
<keyword evidence="2" id="KW-1185">Reference proteome</keyword>
<dbReference type="EMBL" id="JANAWD010000051">
    <property type="protein sequence ID" value="KAJ3489187.1"/>
    <property type="molecule type" value="Genomic_DNA"/>
</dbReference>
<sequence>MKKPTSGGAMPQERVPTLQLSILGYSGANMCPRLLQPSGRPTESALLMFEDAVMSQRSNLGKGRPVPRWDPLRV</sequence>
<evidence type="ECO:0000313" key="2">
    <source>
        <dbReference type="Proteomes" id="UP001212997"/>
    </source>
</evidence>